<dbReference type="Gene3D" id="3.60.10.10">
    <property type="entry name" value="Endonuclease/exonuclease/phosphatase"/>
    <property type="match status" value="1"/>
</dbReference>
<gene>
    <name evidence="2" type="ORF">CEUTPL_LOCUS912</name>
</gene>
<dbReference type="OrthoDB" id="6771564at2759"/>
<evidence type="ECO:0000259" key="1">
    <source>
        <dbReference type="Pfam" id="PF03372"/>
    </source>
</evidence>
<dbReference type="InterPro" id="IPR036691">
    <property type="entry name" value="Endo/exonu/phosph_ase_sf"/>
</dbReference>
<organism evidence="2 3">
    <name type="scientific">Ceutorhynchus assimilis</name>
    <name type="common">cabbage seed weevil</name>
    <dbReference type="NCBI Taxonomy" id="467358"/>
    <lineage>
        <taxon>Eukaryota</taxon>
        <taxon>Metazoa</taxon>
        <taxon>Ecdysozoa</taxon>
        <taxon>Arthropoda</taxon>
        <taxon>Hexapoda</taxon>
        <taxon>Insecta</taxon>
        <taxon>Pterygota</taxon>
        <taxon>Neoptera</taxon>
        <taxon>Endopterygota</taxon>
        <taxon>Coleoptera</taxon>
        <taxon>Polyphaga</taxon>
        <taxon>Cucujiformia</taxon>
        <taxon>Curculionidae</taxon>
        <taxon>Ceutorhynchinae</taxon>
        <taxon>Ceutorhynchus</taxon>
    </lineage>
</organism>
<dbReference type="Pfam" id="PF03372">
    <property type="entry name" value="Exo_endo_phos"/>
    <property type="match status" value="1"/>
</dbReference>
<feature type="domain" description="Endonuclease/exonuclease/phosphatase" evidence="1">
    <location>
        <begin position="9"/>
        <end position="96"/>
    </location>
</feature>
<dbReference type="Proteomes" id="UP001152799">
    <property type="component" value="Chromosome 1"/>
</dbReference>
<accession>A0A9N9Q8M4</accession>
<proteinExistence type="predicted"/>
<dbReference type="EMBL" id="OU892277">
    <property type="protein sequence ID" value="CAG9760176.1"/>
    <property type="molecule type" value="Genomic_DNA"/>
</dbReference>
<dbReference type="GO" id="GO:0003824">
    <property type="term" value="F:catalytic activity"/>
    <property type="evidence" value="ECO:0007669"/>
    <property type="project" value="InterPro"/>
</dbReference>
<dbReference type="SUPFAM" id="SSF56219">
    <property type="entry name" value="DNase I-like"/>
    <property type="match status" value="1"/>
</dbReference>
<dbReference type="AlphaFoldDB" id="A0A9N9Q8M4"/>
<keyword evidence="3" id="KW-1185">Reference proteome</keyword>
<sequence>MNTLYSPIIQWNINGYLSHLERLQLLIHDENPSIIALQETHFRDDKLLCPKKFKGFYRNRTNRDRASGGVAIFTKEELKAVNVPLTTNLEAVAASIPLPQPLTICNIYIPPDREFNK</sequence>
<protein>
    <recommendedName>
        <fullName evidence="1">Endonuclease/exonuclease/phosphatase domain-containing protein</fullName>
    </recommendedName>
</protein>
<name>A0A9N9Q8M4_9CUCU</name>
<evidence type="ECO:0000313" key="2">
    <source>
        <dbReference type="EMBL" id="CAG9760176.1"/>
    </source>
</evidence>
<dbReference type="InterPro" id="IPR005135">
    <property type="entry name" value="Endo/exonuclease/phosphatase"/>
</dbReference>
<evidence type="ECO:0000313" key="3">
    <source>
        <dbReference type="Proteomes" id="UP001152799"/>
    </source>
</evidence>
<reference evidence="2" key="1">
    <citation type="submission" date="2022-01" db="EMBL/GenBank/DDBJ databases">
        <authorList>
            <person name="King R."/>
        </authorList>
    </citation>
    <scope>NUCLEOTIDE SEQUENCE</scope>
</reference>